<dbReference type="SUPFAM" id="SSF46785">
    <property type="entry name" value="Winged helix' DNA-binding domain"/>
    <property type="match status" value="1"/>
</dbReference>
<dbReference type="RefSeq" id="WP_344513830.1">
    <property type="nucleotide sequence ID" value="NZ_BAAAQD010000041.1"/>
</dbReference>
<feature type="compositionally biased region" description="Basic and acidic residues" evidence="1">
    <location>
        <begin position="165"/>
        <end position="177"/>
    </location>
</feature>
<dbReference type="Proteomes" id="UP001501470">
    <property type="component" value="Unassembled WGS sequence"/>
</dbReference>
<dbReference type="PANTHER" id="PTHR33164">
    <property type="entry name" value="TRANSCRIPTIONAL REGULATOR, MARR FAMILY"/>
    <property type="match status" value="1"/>
</dbReference>
<dbReference type="PANTHER" id="PTHR33164:SF57">
    <property type="entry name" value="MARR-FAMILY TRANSCRIPTIONAL REGULATOR"/>
    <property type="match status" value="1"/>
</dbReference>
<dbReference type="Gene3D" id="1.10.10.10">
    <property type="entry name" value="Winged helix-like DNA-binding domain superfamily/Winged helix DNA-binding domain"/>
    <property type="match status" value="1"/>
</dbReference>
<keyword evidence="4" id="KW-1185">Reference proteome</keyword>
<feature type="region of interest" description="Disordered" evidence="1">
    <location>
        <begin position="154"/>
        <end position="189"/>
    </location>
</feature>
<evidence type="ECO:0000259" key="2">
    <source>
        <dbReference type="PROSITE" id="PS50995"/>
    </source>
</evidence>
<evidence type="ECO:0000313" key="4">
    <source>
        <dbReference type="Proteomes" id="UP001501470"/>
    </source>
</evidence>
<feature type="domain" description="HTH marR-type" evidence="2">
    <location>
        <begin position="13"/>
        <end position="152"/>
    </location>
</feature>
<proteinExistence type="predicted"/>
<sequence length="189" mass="21054">MPVTSESALEQRERDLLDAVGGAFARMRRRTMQAPVDPPSGRKDLTRNLVLNLVEEAQLAGREMTVGNLADHLMVDPSVASRMASDCITHGYLVRAASQRDGRRTIIQLTDEGNALLDHFRHQHRQAFEYITRDWPKAEQLEFARLLIKYAEATSRLPEPPGSDDSDKPSRSGEGARRKSTAAKTDSAD</sequence>
<name>A0ABN2D2G1_9ACTN</name>
<dbReference type="InterPro" id="IPR036390">
    <property type="entry name" value="WH_DNA-bd_sf"/>
</dbReference>
<dbReference type="PROSITE" id="PS50995">
    <property type="entry name" value="HTH_MARR_2"/>
    <property type="match status" value="1"/>
</dbReference>
<accession>A0ABN2D2G1</accession>
<reference evidence="3 4" key="1">
    <citation type="journal article" date="2019" name="Int. J. Syst. Evol. Microbiol.">
        <title>The Global Catalogue of Microorganisms (GCM) 10K type strain sequencing project: providing services to taxonomists for standard genome sequencing and annotation.</title>
        <authorList>
            <consortium name="The Broad Institute Genomics Platform"/>
            <consortium name="The Broad Institute Genome Sequencing Center for Infectious Disease"/>
            <person name="Wu L."/>
            <person name="Ma J."/>
        </authorList>
    </citation>
    <scope>NUCLEOTIDE SEQUENCE [LARGE SCALE GENOMIC DNA]</scope>
    <source>
        <strain evidence="3 4">JCM 15933</strain>
    </source>
</reference>
<gene>
    <name evidence="3" type="ORF">GCM10009827_108520</name>
</gene>
<dbReference type="InterPro" id="IPR036388">
    <property type="entry name" value="WH-like_DNA-bd_sf"/>
</dbReference>
<dbReference type="InterPro" id="IPR039422">
    <property type="entry name" value="MarR/SlyA-like"/>
</dbReference>
<dbReference type="SMART" id="SM00347">
    <property type="entry name" value="HTH_MARR"/>
    <property type="match status" value="1"/>
</dbReference>
<protein>
    <recommendedName>
        <fullName evidence="2">HTH marR-type domain-containing protein</fullName>
    </recommendedName>
</protein>
<dbReference type="EMBL" id="BAAAQD010000041">
    <property type="protein sequence ID" value="GAA1569052.1"/>
    <property type="molecule type" value="Genomic_DNA"/>
</dbReference>
<dbReference type="Pfam" id="PF12802">
    <property type="entry name" value="MarR_2"/>
    <property type="match status" value="1"/>
</dbReference>
<evidence type="ECO:0000256" key="1">
    <source>
        <dbReference type="SAM" id="MobiDB-lite"/>
    </source>
</evidence>
<organism evidence="3 4">
    <name type="scientific">Dactylosporangium maewongense</name>
    <dbReference type="NCBI Taxonomy" id="634393"/>
    <lineage>
        <taxon>Bacteria</taxon>
        <taxon>Bacillati</taxon>
        <taxon>Actinomycetota</taxon>
        <taxon>Actinomycetes</taxon>
        <taxon>Micromonosporales</taxon>
        <taxon>Micromonosporaceae</taxon>
        <taxon>Dactylosporangium</taxon>
    </lineage>
</organism>
<evidence type="ECO:0000313" key="3">
    <source>
        <dbReference type="EMBL" id="GAA1569052.1"/>
    </source>
</evidence>
<comment type="caution">
    <text evidence="3">The sequence shown here is derived from an EMBL/GenBank/DDBJ whole genome shotgun (WGS) entry which is preliminary data.</text>
</comment>
<dbReference type="InterPro" id="IPR000835">
    <property type="entry name" value="HTH_MarR-typ"/>
</dbReference>